<dbReference type="Gene3D" id="3.40.50.300">
    <property type="entry name" value="P-loop containing nucleotide triphosphate hydrolases"/>
    <property type="match status" value="1"/>
</dbReference>
<dbReference type="SUPFAM" id="SSF52540">
    <property type="entry name" value="P-loop containing nucleoside triphosphate hydrolases"/>
    <property type="match status" value="1"/>
</dbReference>
<evidence type="ECO:0000259" key="3">
    <source>
        <dbReference type="SMART" id="SM00382"/>
    </source>
</evidence>
<accession>A0ABZ3ILU5</accession>
<gene>
    <name evidence="4" type="ORF">SPSIL_027960</name>
</gene>
<evidence type="ECO:0000313" key="5">
    <source>
        <dbReference type="Proteomes" id="UP000216752"/>
    </source>
</evidence>
<dbReference type="Proteomes" id="UP000216752">
    <property type="component" value="Chromosome"/>
</dbReference>
<dbReference type="PANTHER" id="PTHR20953">
    <property type="entry name" value="KINASE-RELATED"/>
    <property type="match status" value="1"/>
</dbReference>
<sequence length="334" mass="36528">MTNTQNILTQHIYPILPPHLSQILMAVPVSLLAKVTEIRIRANQPLVLVLGNHDVMIDVSGQATSQSQAYYCTIQDLLKTFQLLCKNSVYAFEPELRQGYLTIKGGHRVGLAGQATAFDGTIKTLTHISSLNIRLARAIPGCADIILPFVIDSVSRRIYNILLISPPRCGKTTILRDLIRQLSTGKATLGIVGVQIGLVDERSEIAACENGIPSIDLGPRVDVLDACPKASGLLMLIRSMAPEVIATDELGRAEDADAVREAIHAGVSVLATVHSRTISELRERPYIGELVQQRMFDRYVILSNRLGPGTIEEIVDSRLEKIVYACSNEVRECG</sequence>
<keyword evidence="2" id="KW-0067">ATP-binding</keyword>
<dbReference type="NCBIfam" id="TIGR02858">
    <property type="entry name" value="spore_III_AA"/>
    <property type="match status" value="1"/>
</dbReference>
<keyword evidence="5" id="KW-1185">Reference proteome</keyword>
<reference evidence="4" key="1">
    <citation type="submission" date="2024-05" db="EMBL/GenBank/DDBJ databases">
        <title>Isolation and characterization of Sporomusa carbonis sp. nov., a carboxydotrophic hydrogenogen in the genus of Sporomusa isolated from a charcoal burning pile.</title>
        <authorList>
            <person name="Boeer T."/>
            <person name="Rosenbaum F."/>
            <person name="Eysell L."/>
            <person name="Mueller V."/>
            <person name="Daniel R."/>
            <person name="Poehlein A."/>
        </authorList>
    </citation>
    <scope>NUCLEOTIDE SEQUENCE [LARGE SCALE GENOMIC DNA]</scope>
    <source>
        <strain evidence="4">DSM 10669</strain>
    </source>
</reference>
<name>A0ABZ3ILU5_9FIRM</name>
<dbReference type="InterPro" id="IPR003593">
    <property type="entry name" value="AAA+_ATPase"/>
</dbReference>
<evidence type="ECO:0000313" key="4">
    <source>
        <dbReference type="EMBL" id="XFO66637.1"/>
    </source>
</evidence>
<dbReference type="PANTHER" id="PTHR20953:SF3">
    <property type="entry name" value="P-LOOP CONTAINING NUCLEOSIDE TRIPHOSPHATE HYDROLASES SUPERFAMILY PROTEIN"/>
    <property type="match status" value="1"/>
</dbReference>
<dbReference type="RefSeq" id="WP_094603314.1">
    <property type="nucleotide sequence ID" value="NZ_CP155573.1"/>
</dbReference>
<proteinExistence type="predicted"/>
<dbReference type="InterPro" id="IPR045735">
    <property type="entry name" value="Spore_III_AA_AAA+_ATPase"/>
</dbReference>
<dbReference type="InterPro" id="IPR027417">
    <property type="entry name" value="P-loop_NTPase"/>
</dbReference>
<dbReference type="Pfam" id="PF19568">
    <property type="entry name" value="Spore_III_AA"/>
    <property type="match status" value="1"/>
</dbReference>
<keyword evidence="1" id="KW-0547">Nucleotide-binding</keyword>
<feature type="domain" description="AAA+ ATPase" evidence="3">
    <location>
        <begin position="157"/>
        <end position="306"/>
    </location>
</feature>
<organism evidence="4 5">
    <name type="scientific">Sporomusa silvacetica DSM 10669</name>
    <dbReference type="NCBI Taxonomy" id="1123289"/>
    <lineage>
        <taxon>Bacteria</taxon>
        <taxon>Bacillati</taxon>
        <taxon>Bacillota</taxon>
        <taxon>Negativicutes</taxon>
        <taxon>Selenomonadales</taxon>
        <taxon>Sporomusaceae</taxon>
        <taxon>Sporomusa</taxon>
    </lineage>
</organism>
<dbReference type="InterPro" id="IPR014217">
    <property type="entry name" value="Spore_III_AA"/>
</dbReference>
<dbReference type="EMBL" id="CP155573">
    <property type="protein sequence ID" value="XFO66637.1"/>
    <property type="molecule type" value="Genomic_DNA"/>
</dbReference>
<evidence type="ECO:0000256" key="2">
    <source>
        <dbReference type="ARBA" id="ARBA00022840"/>
    </source>
</evidence>
<protein>
    <recommendedName>
        <fullName evidence="3">AAA+ ATPase domain-containing protein</fullName>
    </recommendedName>
</protein>
<evidence type="ECO:0000256" key="1">
    <source>
        <dbReference type="ARBA" id="ARBA00022741"/>
    </source>
</evidence>
<dbReference type="SMART" id="SM00382">
    <property type="entry name" value="AAA"/>
    <property type="match status" value="1"/>
</dbReference>